<evidence type="ECO:0000313" key="2">
    <source>
        <dbReference type="EMBL" id="KRN30582.1"/>
    </source>
</evidence>
<evidence type="ECO:0008006" key="5">
    <source>
        <dbReference type="Google" id="ProtNLM"/>
    </source>
</evidence>
<evidence type="ECO:0000313" key="3">
    <source>
        <dbReference type="Proteomes" id="UP000051645"/>
    </source>
</evidence>
<dbReference type="Proteomes" id="UP000051645">
    <property type="component" value="Unassembled WGS sequence"/>
</dbReference>
<dbReference type="EMBL" id="JQAZ01000006">
    <property type="protein sequence ID" value="KRN30582.1"/>
    <property type="molecule type" value="Genomic_DNA"/>
</dbReference>
<evidence type="ECO:0000313" key="4">
    <source>
        <dbReference type="Proteomes" id="UP000051751"/>
    </source>
</evidence>
<name>A0A0R2FSU1_9LACO</name>
<dbReference type="PATRIC" id="fig|81857.3.peg.1804"/>
<evidence type="ECO:0000313" key="1">
    <source>
        <dbReference type="EMBL" id="KRN27947.1"/>
    </source>
</evidence>
<dbReference type="InterPro" id="IPR010360">
    <property type="entry name" value="DUF956"/>
</dbReference>
<protein>
    <recommendedName>
        <fullName evidence="5">Regulator of the mannose operon, ManO</fullName>
    </recommendedName>
</protein>
<accession>A0A0R2FSU1</accession>
<keyword evidence="3" id="KW-1185">Reference proteome</keyword>
<gene>
    <name evidence="1" type="ORF">IV38_GL001787</name>
    <name evidence="2" type="ORF">IV40_GL001769</name>
</gene>
<dbReference type="Pfam" id="PF06115">
    <property type="entry name" value="DUF956"/>
    <property type="match status" value="1"/>
</dbReference>
<proteinExistence type="predicted"/>
<dbReference type="STRING" id="81857.IV38_GL001787"/>
<dbReference type="OrthoDB" id="1646215at2"/>
<dbReference type="AlphaFoldDB" id="A0A0R2FSU1"/>
<reference evidence="3 4" key="1">
    <citation type="journal article" date="2015" name="Genome Announc.">
        <title>Expanding the biotechnology potential of lactobacilli through comparative genomics of 213 strains and associated genera.</title>
        <authorList>
            <person name="Sun Z."/>
            <person name="Harris H.M."/>
            <person name="McCann A."/>
            <person name="Guo C."/>
            <person name="Argimon S."/>
            <person name="Zhang W."/>
            <person name="Yang X."/>
            <person name="Jeffery I.B."/>
            <person name="Cooney J.C."/>
            <person name="Kagawa T.F."/>
            <person name="Liu W."/>
            <person name="Song Y."/>
            <person name="Salvetti E."/>
            <person name="Wrobel A."/>
            <person name="Rasinkangas P."/>
            <person name="Parkhill J."/>
            <person name="Rea M.C."/>
            <person name="O'Sullivan O."/>
            <person name="Ritari J."/>
            <person name="Douillard F.P."/>
            <person name="Paul Ross R."/>
            <person name="Yang R."/>
            <person name="Briner A.E."/>
            <person name="Felis G.E."/>
            <person name="de Vos W.M."/>
            <person name="Barrangou R."/>
            <person name="Klaenhammer T.R."/>
            <person name="Caufield P.W."/>
            <person name="Cui Y."/>
            <person name="Zhang H."/>
            <person name="O'Toole P.W."/>
        </authorList>
    </citation>
    <scope>NUCLEOTIDE SEQUENCE [LARGE SCALE GENOMIC DNA]</scope>
    <source>
        <strain evidence="1 4">ATCC BAA-66</strain>
        <strain evidence="2 3">DSM 13344</strain>
    </source>
</reference>
<dbReference type="Proteomes" id="UP000051751">
    <property type="component" value="Unassembled WGS sequence"/>
</dbReference>
<sequence length="163" mass="19209">MAQQTIGNEKDTRAHRKRARLLLKQHREPVKSLNTRVDLVMKATSYLGMGDYGDMMIGDKAIEFYDDGDPSKFIQIPWTEVDSIVASVMFKGHWIPRWGVQTKKNGMYKFSTRHTKKMLREIRKHMDPNRMVRSLTFFQVMRRNLKALGQRIIALFHKNKQKD</sequence>
<organism evidence="2 3">
    <name type="scientific">Lactobacillus selangorensis</name>
    <dbReference type="NCBI Taxonomy" id="81857"/>
    <lineage>
        <taxon>Bacteria</taxon>
        <taxon>Bacillati</taxon>
        <taxon>Bacillota</taxon>
        <taxon>Bacilli</taxon>
        <taxon>Lactobacillales</taxon>
        <taxon>Lactobacillaceae</taxon>
        <taxon>Lactobacillus</taxon>
    </lineage>
</organism>
<comment type="caution">
    <text evidence="2">The sequence shown here is derived from an EMBL/GenBank/DDBJ whole genome shotgun (WGS) entry which is preliminary data.</text>
</comment>
<dbReference type="EMBL" id="JQAT01000005">
    <property type="protein sequence ID" value="KRN27947.1"/>
    <property type="molecule type" value="Genomic_DNA"/>
</dbReference>